<dbReference type="NCBIfam" id="NF033623">
    <property type="entry name" value="urate_HpxO"/>
    <property type="match status" value="1"/>
</dbReference>
<evidence type="ECO:0000256" key="7">
    <source>
        <dbReference type="ARBA" id="ARBA00023027"/>
    </source>
</evidence>
<sequence>MTRNNQPKRSFHLFIFGAFAMTLSPSNSKPLDIVIIGAGIGGLTAGIALQRHGHRVRLFDRVAELTPAGAAISVWPNGVNILEKLGLGDEIKSFSGSMDTMSYSTHKGALLTRFSLEPLYKSVEQRACPIARTVLQKVLLNACGAENVTLSVSCDSVEAQEGGVLVKLSDGQRIQADLVVAADGTHSRLRNYVAGCEVARDYCGYVNWNGRVDASDDLASAAEWTQFVGDQKRVSLMPIGNGQFYFFFDVPLPAGTLNVRERYREELYSHFEGWAPPVRALIERMDTSIVSRVEIHDIAPITSFVKGRVVLLGDAAHPMAPDLGQGGCQAMEDAWVLAKCLELRAADVVAALDLYNTARVDRTAQIMLRARSRSELTHGRSPAHTQAWYQELAQETGQRVIAGIVKTTLGGGEMVLG</sequence>
<evidence type="ECO:0000256" key="10">
    <source>
        <dbReference type="ARBA" id="ARBA00035128"/>
    </source>
</evidence>
<dbReference type="GO" id="GO:0004846">
    <property type="term" value="F:urate oxidase activity"/>
    <property type="evidence" value="ECO:0007669"/>
    <property type="project" value="InterPro"/>
</dbReference>
<proteinExistence type="inferred from homology"/>
<evidence type="ECO:0000256" key="3">
    <source>
        <dbReference type="ARBA" id="ARBA00022630"/>
    </source>
</evidence>
<keyword evidence="6" id="KW-0560">Oxidoreductase</keyword>
<dbReference type="EMBL" id="JANIAM010000031">
    <property type="protein sequence ID" value="MDD2115290.1"/>
    <property type="molecule type" value="Genomic_DNA"/>
</dbReference>
<dbReference type="SUPFAM" id="SSF51905">
    <property type="entry name" value="FAD/NAD(P)-binding domain"/>
    <property type="match status" value="1"/>
</dbReference>
<evidence type="ECO:0000256" key="9">
    <source>
        <dbReference type="ARBA" id="ARBA00035121"/>
    </source>
</evidence>
<evidence type="ECO:0000256" key="12">
    <source>
        <dbReference type="ARBA" id="ARBA00047521"/>
    </source>
</evidence>
<dbReference type="Pfam" id="PF01494">
    <property type="entry name" value="FAD_binding_3"/>
    <property type="match status" value="1"/>
</dbReference>
<feature type="domain" description="FAD-binding" evidence="13">
    <location>
        <begin position="32"/>
        <end position="367"/>
    </location>
</feature>
<organism evidence="14 15">
    <name type="scientific">Pseudomonas asiatica</name>
    <dbReference type="NCBI Taxonomy" id="2219225"/>
    <lineage>
        <taxon>Bacteria</taxon>
        <taxon>Pseudomonadati</taxon>
        <taxon>Pseudomonadota</taxon>
        <taxon>Gammaproteobacteria</taxon>
        <taxon>Pseudomonadales</taxon>
        <taxon>Pseudomonadaceae</taxon>
        <taxon>Pseudomonas</taxon>
    </lineage>
</organism>
<evidence type="ECO:0000256" key="1">
    <source>
        <dbReference type="ARBA" id="ARBA00001974"/>
    </source>
</evidence>
<dbReference type="InterPro" id="IPR002938">
    <property type="entry name" value="FAD-bd"/>
</dbReference>
<evidence type="ECO:0000256" key="6">
    <source>
        <dbReference type="ARBA" id="ARBA00023002"/>
    </source>
</evidence>
<comment type="cofactor">
    <cofactor evidence="1">
        <name>FAD</name>
        <dbReference type="ChEBI" id="CHEBI:57692"/>
    </cofactor>
</comment>
<keyword evidence="7" id="KW-0520">NAD</keyword>
<dbReference type="Proteomes" id="UP001150728">
    <property type="component" value="Unassembled WGS sequence"/>
</dbReference>
<dbReference type="PRINTS" id="PR00420">
    <property type="entry name" value="RNGMNOXGNASE"/>
</dbReference>
<evidence type="ECO:0000256" key="2">
    <source>
        <dbReference type="ARBA" id="ARBA00004705"/>
    </source>
</evidence>
<evidence type="ECO:0000256" key="8">
    <source>
        <dbReference type="ARBA" id="ARBA00023033"/>
    </source>
</evidence>
<comment type="similarity">
    <text evidence="9">Belongs to the FAD-dependent urate hydroxylase family.</text>
</comment>
<dbReference type="GO" id="GO:0102099">
    <property type="term" value="F:FAD-dependent urate hydroxylase activity"/>
    <property type="evidence" value="ECO:0007669"/>
    <property type="project" value="UniProtKB-EC"/>
</dbReference>
<reference evidence="14" key="1">
    <citation type="submission" date="2022-07" db="EMBL/GenBank/DDBJ databases">
        <title>Multi-strain Analysis of Pseudomonas putida Reveals Metabolic and Genetic Diversity.</title>
        <authorList>
            <person name="Monk J.M."/>
        </authorList>
    </citation>
    <scope>NUCLEOTIDE SEQUENCE</scope>
    <source>
        <strain evidence="14">17633</strain>
    </source>
</reference>
<evidence type="ECO:0000256" key="4">
    <source>
        <dbReference type="ARBA" id="ARBA00022631"/>
    </source>
</evidence>
<dbReference type="GO" id="GO:0019628">
    <property type="term" value="P:urate catabolic process"/>
    <property type="evidence" value="ECO:0007669"/>
    <property type="project" value="InterPro"/>
</dbReference>
<dbReference type="AlphaFoldDB" id="A0A9X4DFQ6"/>
<keyword evidence="4" id="KW-0659">Purine metabolism</keyword>
<evidence type="ECO:0000313" key="14">
    <source>
        <dbReference type="EMBL" id="MDD2115290.1"/>
    </source>
</evidence>
<keyword evidence="5" id="KW-0274">FAD</keyword>
<gene>
    <name evidence="14" type="primary">hpxO</name>
    <name evidence="14" type="ORF">NP554_26215</name>
</gene>
<dbReference type="InterPro" id="IPR047712">
    <property type="entry name" value="HpxO"/>
</dbReference>
<evidence type="ECO:0000313" key="15">
    <source>
        <dbReference type="Proteomes" id="UP001150728"/>
    </source>
</evidence>
<dbReference type="InterPro" id="IPR050493">
    <property type="entry name" value="FAD-dep_Monooxygenase_BioMet"/>
</dbReference>
<comment type="caution">
    <text evidence="14">The sequence shown here is derived from an EMBL/GenBank/DDBJ whole genome shotgun (WGS) entry which is preliminary data.</text>
</comment>
<dbReference type="GO" id="GO:0006144">
    <property type="term" value="P:purine nucleobase metabolic process"/>
    <property type="evidence" value="ECO:0007669"/>
    <property type="project" value="UniProtKB-KW"/>
</dbReference>
<evidence type="ECO:0000256" key="5">
    <source>
        <dbReference type="ARBA" id="ARBA00022827"/>
    </source>
</evidence>
<comment type="pathway">
    <text evidence="2">Purine metabolism; urate degradation.</text>
</comment>
<keyword evidence="8" id="KW-0503">Monooxygenase</keyword>
<dbReference type="GO" id="GO:0071949">
    <property type="term" value="F:FAD binding"/>
    <property type="evidence" value="ECO:0007669"/>
    <property type="project" value="InterPro"/>
</dbReference>
<dbReference type="PANTHER" id="PTHR13789:SF309">
    <property type="entry name" value="PUTATIVE (AFU_ORTHOLOGUE AFUA_6G14510)-RELATED"/>
    <property type="match status" value="1"/>
</dbReference>
<evidence type="ECO:0000259" key="13">
    <source>
        <dbReference type="Pfam" id="PF01494"/>
    </source>
</evidence>
<dbReference type="EC" id="1.14.13.113" evidence="10"/>
<dbReference type="Gene3D" id="3.50.50.60">
    <property type="entry name" value="FAD/NAD(P)-binding domain"/>
    <property type="match status" value="1"/>
</dbReference>
<name>A0A9X4DFQ6_9PSED</name>
<protein>
    <recommendedName>
        <fullName evidence="11">FAD-dependent urate hydroxylase</fullName>
        <ecNumber evidence="10">1.14.13.113</ecNumber>
    </recommendedName>
</protein>
<dbReference type="InterPro" id="IPR036188">
    <property type="entry name" value="FAD/NAD-bd_sf"/>
</dbReference>
<evidence type="ECO:0000256" key="11">
    <source>
        <dbReference type="ARBA" id="ARBA00035262"/>
    </source>
</evidence>
<comment type="catalytic activity">
    <reaction evidence="12">
        <text>urate + NADH + O2 + H(+) = 5-hydroxyisourate + NAD(+) + H2O</text>
        <dbReference type="Rhea" id="RHEA:27329"/>
        <dbReference type="ChEBI" id="CHEBI:15377"/>
        <dbReference type="ChEBI" id="CHEBI:15378"/>
        <dbReference type="ChEBI" id="CHEBI:15379"/>
        <dbReference type="ChEBI" id="CHEBI:17775"/>
        <dbReference type="ChEBI" id="CHEBI:18072"/>
        <dbReference type="ChEBI" id="CHEBI:57540"/>
        <dbReference type="ChEBI" id="CHEBI:57945"/>
        <dbReference type="EC" id="1.14.13.113"/>
    </reaction>
</comment>
<dbReference type="RefSeq" id="WP_009682455.1">
    <property type="nucleotide sequence ID" value="NZ_JANIAM010000031.1"/>
</dbReference>
<dbReference type="PANTHER" id="PTHR13789">
    <property type="entry name" value="MONOOXYGENASE"/>
    <property type="match status" value="1"/>
</dbReference>
<accession>A0A9X4DFQ6</accession>
<keyword evidence="3" id="KW-0285">Flavoprotein</keyword>